<dbReference type="Pfam" id="PF00072">
    <property type="entry name" value="Response_reg"/>
    <property type="match status" value="1"/>
</dbReference>
<dbReference type="SMART" id="SM00448">
    <property type="entry name" value="REC"/>
    <property type="match status" value="1"/>
</dbReference>
<protein>
    <submittedName>
        <fullName evidence="4">Response regulator</fullName>
    </submittedName>
</protein>
<evidence type="ECO:0000313" key="4">
    <source>
        <dbReference type="EMBL" id="CAE6754927.1"/>
    </source>
</evidence>
<proteinExistence type="predicted"/>
<feature type="domain" description="Response regulatory" evidence="3">
    <location>
        <begin position="9"/>
        <end position="127"/>
    </location>
</feature>
<dbReference type="Proteomes" id="UP000675880">
    <property type="component" value="Unassembled WGS sequence"/>
</dbReference>
<dbReference type="InterPro" id="IPR050595">
    <property type="entry name" value="Bact_response_regulator"/>
</dbReference>
<evidence type="ECO:0000256" key="2">
    <source>
        <dbReference type="PROSITE-ProRule" id="PRU00169"/>
    </source>
</evidence>
<dbReference type="InterPro" id="IPR001789">
    <property type="entry name" value="Sig_transdc_resp-reg_receiver"/>
</dbReference>
<keyword evidence="5" id="KW-1185">Reference proteome</keyword>
<name>A0ABM8RIR0_9BACT</name>
<dbReference type="Gene3D" id="3.40.50.2300">
    <property type="match status" value="1"/>
</dbReference>
<accession>A0ABM8RIR0</accession>
<feature type="modified residue" description="4-aspartylphosphate" evidence="2">
    <location>
        <position position="60"/>
    </location>
</feature>
<dbReference type="CDD" id="cd16936">
    <property type="entry name" value="HATPase_RsbW-like"/>
    <property type="match status" value="1"/>
</dbReference>
<evidence type="ECO:0000313" key="5">
    <source>
        <dbReference type="Proteomes" id="UP000675880"/>
    </source>
</evidence>
<dbReference type="SUPFAM" id="SSF52172">
    <property type="entry name" value="CheY-like"/>
    <property type="match status" value="1"/>
</dbReference>
<organism evidence="4 5">
    <name type="scientific">Nitrospira defluvii</name>
    <dbReference type="NCBI Taxonomy" id="330214"/>
    <lineage>
        <taxon>Bacteria</taxon>
        <taxon>Pseudomonadati</taxon>
        <taxon>Nitrospirota</taxon>
        <taxon>Nitrospiria</taxon>
        <taxon>Nitrospirales</taxon>
        <taxon>Nitrospiraceae</taxon>
        <taxon>Nitrospira</taxon>
    </lineage>
</organism>
<gene>
    <name evidence="4" type="ORF">NSPZN2_30356</name>
</gene>
<dbReference type="PROSITE" id="PS50110">
    <property type="entry name" value="RESPONSE_REGULATORY"/>
    <property type="match status" value="1"/>
</dbReference>
<dbReference type="PANTHER" id="PTHR44591:SF3">
    <property type="entry name" value="RESPONSE REGULATORY DOMAIN-CONTAINING PROTEIN"/>
    <property type="match status" value="1"/>
</dbReference>
<evidence type="ECO:0000259" key="3">
    <source>
        <dbReference type="PROSITE" id="PS50110"/>
    </source>
</evidence>
<dbReference type="RefSeq" id="WP_213042523.1">
    <property type="nucleotide sequence ID" value="NZ_CAJNBJ010000016.1"/>
</dbReference>
<keyword evidence="1 2" id="KW-0597">Phosphoprotein</keyword>
<dbReference type="EMBL" id="CAJNBJ010000016">
    <property type="protein sequence ID" value="CAE6754927.1"/>
    <property type="molecule type" value="Genomic_DNA"/>
</dbReference>
<dbReference type="Pfam" id="PF13581">
    <property type="entry name" value="HATPase_c_2"/>
    <property type="match status" value="1"/>
</dbReference>
<dbReference type="Gene3D" id="3.30.565.10">
    <property type="entry name" value="Histidine kinase-like ATPase, C-terminal domain"/>
    <property type="match status" value="1"/>
</dbReference>
<reference evidence="4 5" key="1">
    <citation type="submission" date="2021-02" db="EMBL/GenBank/DDBJ databases">
        <authorList>
            <person name="Han P."/>
        </authorList>
    </citation>
    <scope>NUCLEOTIDE SEQUENCE [LARGE SCALE GENOMIC DNA]</scope>
    <source>
        <strain evidence="4">Candidatus Nitrospira sp. ZN2</strain>
    </source>
</reference>
<evidence type="ECO:0000256" key="1">
    <source>
        <dbReference type="ARBA" id="ARBA00022553"/>
    </source>
</evidence>
<dbReference type="InterPro" id="IPR003594">
    <property type="entry name" value="HATPase_dom"/>
</dbReference>
<dbReference type="InterPro" id="IPR011006">
    <property type="entry name" value="CheY-like_superfamily"/>
</dbReference>
<dbReference type="InterPro" id="IPR036890">
    <property type="entry name" value="HATPase_C_sf"/>
</dbReference>
<dbReference type="PANTHER" id="PTHR44591">
    <property type="entry name" value="STRESS RESPONSE REGULATOR PROTEIN 1"/>
    <property type="match status" value="1"/>
</dbReference>
<sequence>MLTQAQLPQLLLVDDSPVNLDLLRHHLRGKDYTCVTAASGVRAWALLEQEPDRFCAVVLDRMMPEMDGMEVLSRMKQHPVLSQIPVIMQTAAGTQQQILEGLQAGAYYYLVKPYDKATLLAIVDAAVRDHSNYLEIRQDLRRTTATMGLLESATFTFRSPEEAKNLATLLAHAYPDPNRVVTGILELTLNAVEHGNLDIGYAQKTQLLEEDTLDEEITRRLNDPLYASRVATAHFARQTTKLSLQITDQGKGFDWKKYLDFDPDRAFDTHGRGIAMANKLSFDHIEYRGTGNRVITVLDLAPIPQMLVA</sequence>
<comment type="caution">
    <text evidence="4">The sequence shown here is derived from an EMBL/GenBank/DDBJ whole genome shotgun (WGS) entry which is preliminary data.</text>
</comment>